<name>A0A9E7A1I7_9FLAO</name>
<dbReference type="PANTHER" id="PTHR33908:SF3">
    <property type="entry name" value="UNDECAPRENYL PHOSPHATE-ALPHA-4-AMINO-4-DEOXY-L-ARABINOSE ARABINOSYL TRANSFERASE"/>
    <property type="match status" value="1"/>
</dbReference>
<dbReference type="InterPro" id="IPR038731">
    <property type="entry name" value="RgtA/B/C-like"/>
</dbReference>
<feature type="transmembrane region" description="Helical" evidence="8">
    <location>
        <begin position="12"/>
        <end position="32"/>
    </location>
</feature>
<evidence type="ECO:0000313" key="11">
    <source>
        <dbReference type="Proteomes" id="UP000831290"/>
    </source>
</evidence>
<dbReference type="AlphaFoldDB" id="A0A9E7A1I7"/>
<feature type="domain" description="Glycosyltransferase RgtA/B/C/D-like" evidence="9">
    <location>
        <begin position="63"/>
        <end position="209"/>
    </location>
</feature>
<keyword evidence="3 10" id="KW-0328">Glycosyltransferase</keyword>
<dbReference type="Proteomes" id="UP000831290">
    <property type="component" value="Chromosome"/>
</dbReference>
<feature type="transmembrane region" description="Helical" evidence="8">
    <location>
        <begin position="292"/>
        <end position="311"/>
    </location>
</feature>
<keyword evidence="2" id="KW-1003">Cell membrane</keyword>
<dbReference type="KEGG" id="fbm:MQE35_01675"/>
<evidence type="ECO:0000256" key="4">
    <source>
        <dbReference type="ARBA" id="ARBA00022679"/>
    </source>
</evidence>
<keyword evidence="4 10" id="KW-0808">Transferase</keyword>
<evidence type="ECO:0000256" key="6">
    <source>
        <dbReference type="ARBA" id="ARBA00022989"/>
    </source>
</evidence>
<feature type="transmembrane region" description="Helical" evidence="8">
    <location>
        <begin position="380"/>
        <end position="403"/>
    </location>
</feature>
<evidence type="ECO:0000256" key="2">
    <source>
        <dbReference type="ARBA" id="ARBA00022475"/>
    </source>
</evidence>
<keyword evidence="6 8" id="KW-1133">Transmembrane helix</keyword>
<dbReference type="InterPro" id="IPR050297">
    <property type="entry name" value="LipidA_mod_glycosyltrf_83"/>
</dbReference>
<dbReference type="GO" id="GO:0016763">
    <property type="term" value="F:pentosyltransferase activity"/>
    <property type="evidence" value="ECO:0007669"/>
    <property type="project" value="TreeGrafter"/>
</dbReference>
<feature type="transmembrane region" description="Helical" evidence="8">
    <location>
        <begin position="84"/>
        <end position="102"/>
    </location>
</feature>
<dbReference type="RefSeq" id="WP_255843921.1">
    <property type="nucleotide sequence ID" value="NZ_CP094358.1"/>
</dbReference>
<dbReference type="PANTHER" id="PTHR33908">
    <property type="entry name" value="MANNOSYLTRANSFERASE YKCB-RELATED"/>
    <property type="match status" value="1"/>
</dbReference>
<dbReference type="GO" id="GO:0005886">
    <property type="term" value="C:plasma membrane"/>
    <property type="evidence" value="ECO:0007669"/>
    <property type="project" value="UniProtKB-SubCell"/>
</dbReference>
<keyword evidence="7 8" id="KW-0472">Membrane</keyword>
<proteinExistence type="predicted"/>
<evidence type="ECO:0000256" key="1">
    <source>
        <dbReference type="ARBA" id="ARBA00004651"/>
    </source>
</evidence>
<protein>
    <submittedName>
        <fullName evidence="10">Glycosyltransferase family 39 protein</fullName>
        <ecNumber evidence="10">2.4.-.-</ecNumber>
    </submittedName>
</protein>
<dbReference type="EMBL" id="CP094358">
    <property type="protein sequence ID" value="UOB18021.1"/>
    <property type="molecule type" value="Genomic_DNA"/>
</dbReference>
<comment type="subcellular location">
    <subcellularLocation>
        <location evidence="1">Cell membrane</location>
        <topology evidence="1">Multi-pass membrane protein</topology>
    </subcellularLocation>
</comment>
<keyword evidence="11" id="KW-1185">Reference proteome</keyword>
<feature type="transmembrane region" description="Helical" evidence="8">
    <location>
        <begin position="139"/>
        <end position="155"/>
    </location>
</feature>
<feature type="transmembrane region" description="Helical" evidence="8">
    <location>
        <begin position="114"/>
        <end position="133"/>
    </location>
</feature>
<evidence type="ECO:0000256" key="5">
    <source>
        <dbReference type="ARBA" id="ARBA00022692"/>
    </source>
</evidence>
<reference evidence="10" key="1">
    <citation type="submission" date="2022-03" db="EMBL/GenBank/DDBJ databases">
        <title>Description of Abyssus ytuae gen. nov., sp. nov., a novel member of the family Flavobacteriaceae isolated from the sediment of Mariana Trench.</title>
        <authorList>
            <person name="Zhang J."/>
            <person name="Xu X."/>
        </authorList>
    </citation>
    <scope>NUCLEOTIDE SEQUENCE</scope>
    <source>
        <strain evidence="10">MT3330</strain>
    </source>
</reference>
<organism evidence="10 11">
    <name type="scientific">Abyssalbus ytuae</name>
    <dbReference type="NCBI Taxonomy" id="2926907"/>
    <lineage>
        <taxon>Bacteria</taxon>
        <taxon>Pseudomonadati</taxon>
        <taxon>Bacteroidota</taxon>
        <taxon>Flavobacteriia</taxon>
        <taxon>Flavobacteriales</taxon>
        <taxon>Flavobacteriaceae</taxon>
        <taxon>Abyssalbus</taxon>
    </lineage>
</organism>
<feature type="transmembrane region" description="Helical" evidence="8">
    <location>
        <begin position="162"/>
        <end position="179"/>
    </location>
</feature>
<evidence type="ECO:0000256" key="7">
    <source>
        <dbReference type="ARBA" id="ARBA00023136"/>
    </source>
</evidence>
<feature type="transmembrane region" description="Helical" evidence="8">
    <location>
        <begin position="209"/>
        <end position="229"/>
    </location>
</feature>
<feature type="transmembrane region" description="Helical" evidence="8">
    <location>
        <begin position="410"/>
        <end position="429"/>
    </location>
</feature>
<dbReference type="EC" id="2.4.-.-" evidence="10"/>
<feature type="transmembrane region" description="Helical" evidence="8">
    <location>
        <begin position="258"/>
        <end position="280"/>
    </location>
</feature>
<evidence type="ECO:0000256" key="3">
    <source>
        <dbReference type="ARBA" id="ARBA00022676"/>
    </source>
</evidence>
<gene>
    <name evidence="10" type="ORF">MQE35_01675</name>
</gene>
<evidence type="ECO:0000313" key="10">
    <source>
        <dbReference type="EMBL" id="UOB18021.1"/>
    </source>
</evidence>
<dbReference type="Pfam" id="PF13231">
    <property type="entry name" value="PMT_2"/>
    <property type="match status" value="1"/>
</dbReference>
<keyword evidence="5 8" id="KW-0812">Transmembrane</keyword>
<evidence type="ECO:0000259" key="9">
    <source>
        <dbReference type="Pfam" id="PF13231"/>
    </source>
</evidence>
<feature type="transmembrane region" description="Helical" evidence="8">
    <location>
        <begin position="350"/>
        <end position="374"/>
    </location>
</feature>
<accession>A0A9E7A1I7</accession>
<feature type="transmembrane region" description="Helical" evidence="8">
    <location>
        <begin position="317"/>
        <end position="338"/>
    </location>
</feature>
<sequence>MVKLLRNNPVKFILLASIVIFVSHLGILYVNIMEARNFITAREMVNDGNWLLTTMNGLPRYEKPPLPTWLTAFSSMLFGQSNVFGLRLPAALAAIFMIVVFYKNTLKIYNDKRFGLIAGLILATSFYVIFSGRNGQWDIFTHSFMVASIYFLFQFLNDDENVWKNALLASLFFGFSFLSKGPVSLYALWLPFLTAYGLTYKFKSLKSKLFPFITFLVLGLGIGISWFIYVRVTDPASFLEITKEEAANWGSYNIRPFYYYWSFFTQSGIWTIPAFISLLYPYLKNKVSNKKAYRFSFAWTMASVIFLSLVPEKKARYLLPVLIPLALNTAFYIEYLINNFKSIKNKKETLPVYFNFGLIAIIGIVFPIAGYIFFKGKLSGLWLYFILASVSLLAIGILILLQLKKKNIEHVFYLTIAFIMSIMLFGFPLSKAFNTNTAFKSTRDLNRETLKIYSFGENAPEIIWEFGKKAPRIDVHDKITFPDEKVFGLLVPTSNNENFRRIFDKNFLVIKEEAIDLNYTVSPGKKNHKNRLTSSYYIIKKQ</sequence>
<evidence type="ECO:0000256" key="8">
    <source>
        <dbReference type="SAM" id="Phobius"/>
    </source>
</evidence>
<dbReference type="GO" id="GO:0009103">
    <property type="term" value="P:lipopolysaccharide biosynthetic process"/>
    <property type="evidence" value="ECO:0007669"/>
    <property type="project" value="UniProtKB-ARBA"/>
</dbReference>
<dbReference type="GO" id="GO:0010041">
    <property type="term" value="P:response to iron(III) ion"/>
    <property type="evidence" value="ECO:0007669"/>
    <property type="project" value="TreeGrafter"/>
</dbReference>